<feature type="domain" description="Protein kinase" evidence="2">
    <location>
        <begin position="1"/>
        <end position="304"/>
    </location>
</feature>
<dbReference type="OrthoDB" id="5357734at2759"/>
<dbReference type="PROSITE" id="PS50011">
    <property type="entry name" value="PROTEIN_KINASE_DOM"/>
    <property type="match status" value="1"/>
</dbReference>
<dbReference type="SUPFAM" id="SSF56112">
    <property type="entry name" value="Protein kinase-like (PK-like)"/>
    <property type="match status" value="1"/>
</dbReference>
<sequence>MDPTFQPMGYDDIEDPEQYCEGSLLPVHLGDRLGNNDRYNVLYKFGNGGLATTFDHHIFLFESRISNLDHLNEEEIIKELGELNLEPVLIYSGEGHELPNAPQYLVRPINSSKFAPRYLTEEVCIDFGESYPTSTPPKESGIPLSYSSPEILFHDPAGIPSDIWALACTLFGIRSGNQLFQGMFGDTDDILMQMVQLFGKFPEPWWSSWENRQQWFDCEGNASTYLENGKPTATRHTLDVYFAQGYHYTYHPDGLFSGEDGMKKSFTIPQDEIPIFANLLGQMLTYDPVKRITVAAAVADHEYSGRGSNAVALATKVASAIALNRPLLQQAVNVINVTFAKIVDSYIKREEITTSFSGCSGTCSGTVKAPGLAINCTEDTIPWNNNGTSPGVSDSTMVFQSNFTWAAAETTQVGALYPGGGGSPFPEISFIDFSLVYTTERQASFRDRGGIQEGTIQGSGGYFCNGTMVMKWCSLRSATLNYPKYTLLNYTTSGSSYATYYESWPLTPPEGDDGIPIPQVIIMEQTSNIIVFKSNYNFLAGALAVMVIGVLIFISTFYGFWELGRDTSLNPLEVAKAFNSAILEGTGSNASTRHLNKSVGAREVQYGEIVDKGSNTWDDQLQGGILRQRIRRLELADPNRVIKP</sequence>
<keyword evidence="4" id="KW-1185">Reference proteome</keyword>
<dbReference type="AlphaFoldDB" id="A0A8H4R5H7"/>
<dbReference type="PANTHER" id="PTHR37576:SF2">
    <property type="entry name" value="DEFECT AT LOW TEMPERATURE PROTEIN 1"/>
    <property type="match status" value="1"/>
</dbReference>
<feature type="transmembrane region" description="Helical" evidence="1">
    <location>
        <begin position="538"/>
        <end position="561"/>
    </location>
</feature>
<dbReference type="Proteomes" id="UP000566819">
    <property type="component" value="Unassembled WGS sequence"/>
</dbReference>
<dbReference type="SMART" id="SM00220">
    <property type="entry name" value="S_TKc"/>
    <property type="match status" value="1"/>
</dbReference>
<evidence type="ECO:0000313" key="4">
    <source>
        <dbReference type="Proteomes" id="UP000566819"/>
    </source>
</evidence>
<comment type="caution">
    <text evidence="3">The sequence shown here is derived from an EMBL/GenBank/DDBJ whole genome shotgun (WGS) entry which is preliminary data.</text>
</comment>
<accession>A0A8H4R5H7</accession>
<keyword evidence="1" id="KW-0472">Membrane</keyword>
<dbReference type="EMBL" id="JAAMPI010001834">
    <property type="protein sequence ID" value="KAF4622773.1"/>
    <property type="molecule type" value="Genomic_DNA"/>
</dbReference>
<keyword evidence="1" id="KW-0812">Transmembrane</keyword>
<gene>
    <name evidence="3" type="ORF">G7Y89_g14253</name>
</gene>
<evidence type="ECO:0000313" key="3">
    <source>
        <dbReference type="EMBL" id="KAF4622773.1"/>
    </source>
</evidence>
<dbReference type="PANTHER" id="PTHR37576">
    <property type="entry name" value="DEFECT AT LOW TEMPERATURE PROTEIN 1"/>
    <property type="match status" value="1"/>
</dbReference>
<protein>
    <recommendedName>
        <fullName evidence="2">Protein kinase domain-containing protein</fullName>
    </recommendedName>
</protein>
<organism evidence="3 4">
    <name type="scientific">Cudoniella acicularis</name>
    <dbReference type="NCBI Taxonomy" id="354080"/>
    <lineage>
        <taxon>Eukaryota</taxon>
        <taxon>Fungi</taxon>
        <taxon>Dikarya</taxon>
        <taxon>Ascomycota</taxon>
        <taxon>Pezizomycotina</taxon>
        <taxon>Leotiomycetes</taxon>
        <taxon>Helotiales</taxon>
        <taxon>Tricladiaceae</taxon>
        <taxon>Cudoniella</taxon>
    </lineage>
</organism>
<dbReference type="InterPro" id="IPR011009">
    <property type="entry name" value="Kinase-like_dom_sf"/>
</dbReference>
<dbReference type="GO" id="GO:0004672">
    <property type="term" value="F:protein kinase activity"/>
    <property type="evidence" value="ECO:0007669"/>
    <property type="project" value="InterPro"/>
</dbReference>
<name>A0A8H4R5H7_9HELO</name>
<dbReference type="Gene3D" id="1.10.510.10">
    <property type="entry name" value="Transferase(Phosphotransferase) domain 1"/>
    <property type="match status" value="1"/>
</dbReference>
<keyword evidence="1" id="KW-1133">Transmembrane helix</keyword>
<dbReference type="Pfam" id="PF00069">
    <property type="entry name" value="Pkinase"/>
    <property type="match status" value="1"/>
</dbReference>
<dbReference type="GO" id="GO:0005524">
    <property type="term" value="F:ATP binding"/>
    <property type="evidence" value="ECO:0007669"/>
    <property type="project" value="InterPro"/>
</dbReference>
<reference evidence="3 4" key="1">
    <citation type="submission" date="2020-03" db="EMBL/GenBank/DDBJ databases">
        <title>Draft Genome Sequence of Cudoniella acicularis.</title>
        <authorList>
            <person name="Buettner E."/>
            <person name="Kellner H."/>
        </authorList>
    </citation>
    <scope>NUCLEOTIDE SEQUENCE [LARGE SCALE GENOMIC DNA]</scope>
    <source>
        <strain evidence="3 4">DSM 108380</strain>
    </source>
</reference>
<dbReference type="InterPro" id="IPR000719">
    <property type="entry name" value="Prot_kinase_dom"/>
</dbReference>
<evidence type="ECO:0000259" key="2">
    <source>
        <dbReference type="PROSITE" id="PS50011"/>
    </source>
</evidence>
<proteinExistence type="predicted"/>
<evidence type="ECO:0000256" key="1">
    <source>
        <dbReference type="SAM" id="Phobius"/>
    </source>
</evidence>